<dbReference type="Proteomes" id="UP000886523">
    <property type="component" value="Unassembled WGS sequence"/>
</dbReference>
<evidence type="ECO:0000313" key="2">
    <source>
        <dbReference type="Proteomes" id="UP000886523"/>
    </source>
</evidence>
<evidence type="ECO:0000313" key="1">
    <source>
        <dbReference type="EMBL" id="KAF9516212.1"/>
    </source>
</evidence>
<keyword evidence="2" id="KW-1185">Reference proteome</keyword>
<dbReference type="OrthoDB" id="3050185at2759"/>
<organism evidence="1 2">
    <name type="scientific">Hydnum rufescens UP504</name>
    <dbReference type="NCBI Taxonomy" id="1448309"/>
    <lineage>
        <taxon>Eukaryota</taxon>
        <taxon>Fungi</taxon>
        <taxon>Dikarya</taxon>
        <taxon>Basidiomycota</taxon>
        <taxon>Agaricomycotina</taxon>
        <taxon>Agaricomycetes</taxon>
        <taxon>Cantharellales</taxon>
        <taxon>Hydnaceae</taxon>
        <taxon>Hydnum</taxon>
    </lineage>
</organism>
<accession>A0A9P6B2J6</accession>
<feature type="non-terminal residue" evidence="1">
    <location>
        <position position="1"/>
    </location>
</feature>
<comment type="caution">
    <text evidence="1">The sequence shown here is derived from an EMBL/GenBank/DDBJ whole genome shotgun (WGS) entry which is preliminary data.</text>
</comment>
<dbReference type="AlphaFoldDB" id="A0A9P6B2J6"/>
<protein>
    <submittedName>
        <fullName evidence="1">Uncharacterized protein</fullName>
    </submittedName>
</protein>
<name>A0A9P6B2J6_9AGAM</name>
<reference evidence="1" key="1">
    <citation type="journal article" date="2020" name="Nat. Commun.">
        <title>Large-scale genome sequencing of mycorrhizal fungi provides insights into the early evolution of symbiotic traits.</title>
        <authorList>
            <person name="Miyauchi S."/>
            <person name="Kiss E."/>
            <person name="Kuo A."/>
            <person name="Drula E."/>
            <person name="Kohler A."/>
            <person name="Sanchez-Garcia M."/>
            <person name="Morin E."/>
            <person name="Andreopoulos B."/>
            <person name="Barry K.W."/>
            <person name="Bonito G."/>
            <person name="Buee M."/>
            <person name="Carver A."/>
            <person name="Chen C."/>
            <person name="Cichocki N."/>
            <person name="Clum A."/>
            <person name="Culley D."/>
            <person name="Crous P.W."/>
            <person name="Fauchery L."/>
            <person name="Girlanda M."/>
            <person name="Hayes R.D."/>
            <person name="Keri Z."/>
            <person name="LaButti K."/>
            <person name="Lipzen A."/>
            <person name="Lombard V."/>
            <person name="Magnuson J."/>
            <person name="Maillard F."/>
            <person name="Murat C."/>
            <person name="Nolan M."/>
            <person name="Ohm R.A."/>
            <person name="Pangilinan J."/>
            <person name="Pereira M.F."/>
            <person name="Perotto S."/>
            <person name="Peter M."/>
            <person name="Pfister S."/>
            <person name="Riley R."/>
            <person name="Sitrit Y."/>
            <person name="Stielow J.B."/>
            <person name="Szollosi G."/>
            <person name="Zifcakova L."/>
            <person name="Stursova M."/>
            <person name="Spatafora J.W."/>
            <person name="Tedersoo L."/>
            <person name="Vaario L.M."/>
            <person name="Yamada A."/>
            <person name="Yan M."/>
            <person name="Wang P."/>
            <person name="Xu J."/>
            <person name="Bruns T."/>
            <person name="Baldrian P."/>
            <person name="Vilgalys R."/>
            <person name="Dunand C."/>
            <person name="Henrissat B."/>
            <person name="Grigoriev I.V."/>
            <person name="Hibbett D."/>
            <person name="Nagy L.G."/>
            <person name="Martin F.M."/>
        </authorList>
    </citation>
    <scope>NUCLEOTIDE SEQUENCE</scope>
    <source>
        <strain evidence="1">UP504</strain>
    </source>
</reference>
<dbReference type="EMBL" id="MU128942">
    <property type="protein sequence ID" value="KAF9516212.1"/>
    <property type="molecule type" value="Genomic_DNA"/>
</dbReference>
<sequence length="74" mass="9053">GPSLPWRDIEAKYEYYCQVMLLLFKPWKSPFDLHTQDETWKEAFDKWKPNLKPYHASIIENMQRLHECKDSHDE</sequence>
<proteinExistence type="predicted"/>
<feature type="non-terminal residue" evidence="1">
    <location>
        <position position="74"/>
    </location>
</feature>
<gene>
    <name evidence="1" type="ORF">BS47DRAFT_1267723</name>
</gene>